<dbReference type="GO" id="GO:0008061">
    <property type="term" value="F:chitin binding"/>
    <property type="evidence" value="ECO:0007669"/>
    <property type="project" value="UniProtKB-KW"/>
</dbReference>
<dbReference type="SMART" id="SM00495">
    <property type="entry name" value="ChtBD3"/>
    <property type="match status" value="1"/>
</dbReference>
<dbReference type="InterPro" id="IPR036573">
    <property type="entry name" value="CBM_sf_5/12"/>
</dbReference>
<gene>
    <name evidence="14" type="ORF">B0H16DRAFT_137324</name>
</gene>
<dbReference type="Gene3D" id="3.20.20.80">
    <property type="entry name" value="Glycosidases"/>
    <property type="match status" value="1"/>
</dbReference>
<dbReference type="PANTHER" id="PTHR45708:SF49">
    <property type="entry name" value="ENDOCHITINASE"/>
    <property type="match status" value="1"/>
</dbReference>
<keyword evidence="8" id="KW-0624">Polysaccharide degradation</keyword>
<proteinExistence type="inferred from homology"/>
<comment type="similarity">
    <text evidence="10">Belongs to the glycosyl hydrolase 18 family.</text>
</comment>
<keyword evidence="15" id="KW-1185">Reference proteome</keyword>
<name>A0AAD7K090_9AGAR</name>
<dbReference type="GO" id="GO:0006032">
    <property type="term" value="P:chitin catabolic process"/>
    <property type="evidence" value="ECO:0007669"/>
    <property type="project" value="UniProtKB-KW"/>
</dbReference>
<dbReference type="InterPro" id="IPR045321">
    <property type="entry name" value="Cts1-like"/>
</dbReference>
<keyword evidence="3" id="KW-0147">Chitin-binding</keyword>
<reference evidence="14" key="1">
    <citation type="submission" date="2023-03" db="EMBL/GenBank/DDBJ databases">
        <title>Massive genome expansion in bonnet fungi (Mycena s.s.) driven by repeated elements and novel gene families across ecological guilds.</title>
        <authorList>
            <consortium name="Lawrence Berkeley National Laboratory"/>
            <person name="Harder C.B."/>
            <person name="Miyauchi S."/>
            <person name="Viragh M."/>
            <person name="Kuo A."/>
            <person name="Thoen E."/>
            <person name="Andreopoulos B."/>
            <person name="Lu D."/>
            <person name="Skrede I."/>
            <person name="Drula E."/>
            <person name="Henrissat B."/>
            <person name="Morin E."/>
            <person name="Kohler A."/>
            <person name="Barry K."/>
            <person name="LaButti K."/>
            <person name="Morin E."/>
            <person name="Salamov A."/>
            <person name="Lipzen A."/>
            <person name="Mereny Z."/>
            <person name="Hegedus B."/>
            <person name="Baldrian P."/>
            <person name="Stursova M."/>
            <person name="Weitz H."/>
            <person name="Taylor A."/>
            <person name="Grigoriev I.V."/>
            <person name="Nagy L.G."/>
            <person name="Martin F."/>
            <person name="Kauserud H."/>
        </authorList>
    </citation>
    <scope>NUCLEOTIDE SEQUENCE</scope>
    <source>
        <strain evidence="14">CBHHK182m</strain>
    </source>
</reference>
<dbReference type="GO" id="GO:0030246">
    <property type="term" value="F:carbohydrate binding"/>
    <property type="evidence" value="ECO:0007669"/>
    <property type="project" value="InterPro"/>
</dbReference>
<evidence type="ECO:0000256" key="7">
    <source>
        <dbReference type="ARBA" id="ARBA00023295"/>
    </source>
</evidence>
<feature type="domain" description="GH18" evidence="13">
    <location>
        <begin position="26"/>
        <end position="326"/>
    </location>
</feature>
<evidence type="ECO:0000256" key="10">
    <source>
        <dbReference type="RuleBase" id="RU004453"/>
    </source>
</evidence>
<keyword evidence="12" id="KW-0732">Signal</keyword>
<dbReference type="InterPro" id="IPR001223">
    <property type="entry name" value="Glyco_hydro18_cat"/>
</dbReference>
<keyword evidence="5" id="KW-0146">Chitin degradation</keyword>
<dbReference type="AlphaFoldDB" id="A0AAD7K090"/>
<evidence type="ECO:0000256" key="6">
    <source>
        <dbReference type="ARBA" id="ARBA00023277"/>
    </source>
</evidence>
<dbReference type="GO" id="GO:0005576">
    <property type="term" value="C:extracellular region"/>
    <property type="evidence" value="ECO:0007669"/>
    <property type="project" value="InterPro"/>
</dbReference>
<keyword evidence="7 9" id="KW-0326">Glycosidase</keyword>
<dbReference type="CDD" id="cd02877">
    <property type="entry name" value="GH18_hevamine_XipI_class_III"/>
    <property type="match status" value="1"/>
</dbReference>
<dbReference type="Gene3D" id="2.10.10.20">
    <property type="entry name" value="Carbohydrate-binding module superfamily 5/12"/>
    <property type="match status" value="1"/>
</dbReference>
<feature type="signal peptide" evidence="12">
    <location>
        <begin position="1"/>
        <end position="25"/>
    </location>
</feature>
<feature type="region of interest" description="Disordered" evidence="11">
    <location>
        <begin position="454"/>
        <end position="484"/>
    </location>
</feature>
<keyword evidence="4 9" id="KW-0378">Hydrolase</keyword>
<evidence type="ECO:0000256" key="11">
    <source>
        <dbReference type="SAM" id="MobiDB-lite"/>
    </source>
</evidence>
<evidence type="ECO:0000256" key="12">
    <source>
        <dbReference type="SAM" id="SignalP"/>
    </source>
</evidence>
<sequence length="484" mass="49486">MFSATGFLSLLALSVLSVAYDPTRSDNLVVYWGQNSYGQTHPSDTANWQQTISTYCQDSVINAIPIAFIDVFNGIGGLPDLNLANICSSVNDPVFPGSGLANCQFLTAGIQGCQAAGKIVTLSLGGASGAAVFTSTAQATAFADTIWNTFLGGSSTTRPFGAAVLDGVDLDIEGGGPTGYAAFVTQLRSHMAGASKPYYISATPQCPFPDANLGAVINAVGFDAIYVQFYNNFCSVASYPNGGWNFADWDAWAKSTSPNKNVKIFIGAPASPTGGADYVDAATLGAIVVATRAQFSSLGGVMLWDASQAYANGRYDIAVKNLITGGTSGTTTTSTKTTTTSTKSTTTSTTTSKTTTSTSKTTTSTTSTTTSTVTTGSCAGVAAWVSTTAYPGGSLVTFASHLWEANWWSEADSPTGPSGDWADLGACTSLAATVKAQGTATIAATLTGAAHATPAATGKAPNATPVETGKAKSQGRGNSRVFRL</sequence>
<evidence type="ECO:0000256" key="1">
    <source>
        <dbReference type="ARBA" id="ARBA00000822"/>
    </source>
</evidence>
<keyword evidence="6" id="KW-0119">Carbohydrate metabolism</keyword>
<dbReference type="PROSITE" id="PS01095">
    <property type="entry name" value="GH18_1"/>
    <property type="match status" value="1"/>
</dbReference>
<dbReference type="InterPro" id="IPR017853">
    <property type="entry name" value="GH"/>
</dbReference>
<evidence type="ECO:0000313" key="15">
    <source>
        <dbReference type="Proteomes" id="UP001215598"/>
    </source>
</evidence>
<evidence type="ECO:0000256" key="9">
    <source>
        <dbReference type="RuleBase" id="RU000489"/>
    </source>
</evidence>
<dbReference type="InterPro" id="IPR050542">
    <property type="entry name" value="Glycosyl_Hydrlase18_Chitinase"/>
</dbReference>
<comment type="caution">
    <text evidence="14">The sequence shown here is derived from an EMBL/GenBank/DDBJ whole genome shotgun (WGS) entry which is preliminary data.</text>
</comment>
<dbReference type="EC" id="3.2.1.14" evidence="2"/>
<evidence type="ECO:0000256" key="5">
    <source>
        <dbReference type="ARBA" id="ARBA00023024"/>
    </source>
</evidence>
<dbReference type="PROSITE" id="PS51910">
    <property type="entry name" value="GH18_2"/>
    <property type="match status" value="1"/>
</dbReference>
<dbReference type="SUPFAM" id="SSF51055">
    <property type="entry name" value="Carbohydrate binding domain"/>
    <property type="match status" value="1"/>
</dbReference>
<evidence type="ECO:0000256" key="3">
    <source>
        <dbReference type="ARBA" id="ARBA00022669"/>
    </source>
</evidence>
<organism evidence="14 15">
    <name type="scientific">Mycena metata</name>
    <dbReference type="NCBI Taxonomy" id="1033252"/>
    <lineage>
        <taxon>Eukaryota</taxon>
        <taxon>Fungi</taxon>
        <taxon>Dikarya</taxon>
        <taxon>Basidiomycota</taxon>
        <taxon>Agaricomycotina</taxon>
        <taxon>Agaricomycetes</taxon>
        <taxon>Agaricomycetidae</taxon>
        <taxon>Agaricales</taxon>
        <taxon>Marasmiineae</taxon>
        <taxon>Mycenaceae</taxon>
        <taxon>Mycena</taxon>
    </lineage>
</organism>
<evidence type="ECO:0000256" key="2">
    <source>
        <dbReference type="ARBA" id="ARBA00012729"/>
    </source>
</evidence>
<dbReference type="Pfam" id="PF00704">
    <property type="entry name" value="Glyco_hydro_18"/>
    <property type="match status" value="1"/>
</dbReference>
<dbReference type="Proteomes" id="UP001215598">
    <property type="component" value="Unassembled WGS sequence"/>
</dbReference>
<evidence type="ECO:0000256" key="8">
    <source>
        <dbReference type="ARBA" id="ARBA00023326"/>
    </source>
</evidence>
<protein>
    <recommendedName>
        <fullName evidence="2">chitinase</fullName>
        <ecNumber evidence="2">3.2.1.14</ecNumber>
    </recommendedName>
</protein>
<dbReference type="CDD" id="cd12215">
    <property type="entry name" value="ChiC_BD"/>
    <property type="match status" value="1"/>
</dbReference>
<dbReference type="InterPro" id="IPR001579">
    <property type="entry name" value="Glyco_hydro_18_chit_AS"/>
</dbReference>
<comment type="catalytic activity">
    <reaction evidence="1">
        <text>Random endo-hydrolysis of N-acetyl-beta-D-glucosaminide (1-&gt;4)-beta-linkages in chitin and chitodextrins.</text>
        <dbReference type="EC" id="3.2.1.14"/>
    </reaction>
</comment>
<accession>A0AAD7K090</accession>
<feature type="region of interest" description="Disordered" evidence="11">
    <location>
        <begin position="329"/>
        <end position="372"/>
    </location>
</feature>
<evidence type="ECO:0000313" key="14">
    <source>
        <dbReference type="EMBL" id="KAJ7773046.1"/>
    </source>
</evidence>
<evidence type="ECO:0000259" key="13">
    <source>
        <dbReference type="PROSITE" id="PS51910"/>
    </source>
</evidence>
<evidence type="ECO:0000256" key="4">
    <source>
        <dbReference type="ARBA" id="ARBA00022801"/>
    </source>
</evidence>
<dbReference type="GO" id="GO:0008843">
    <property type="term" value="F:endochitinase activity"/>
    <property type="evidence" value="ECO:0007669"/>
    <property type="project" value="UniProtKB-EC"/>
</dbReference>
<dbReference type="SUPFAM" id="SSF51445">
    <property type="entry name" value="(Trans)glycosidases"/>
    <property type="match status" value="1"/>
</dbReference>
<dbReference type="GO" id="GO:0000272">
    <property type="term" value="P:polysaccharide catabolic process"/>
    <property type="evidence" value="ECO:0007669"/>
    <property type="project" value="UniProtKB-KW"/>
</dbReference>
<dbReference type="EMBL" id="JARKIB010000013">
    <property type="protein sequence ID" value="KAJ7773046.1"/>
    <property type="molecule type" value="Genomic_DNA"/>
</dbReference>
<feature type="chain" id="PRO_5042211121" description="chitinase" evidence="12">
    <location>
        <begin position="26"/>
        <end position="484"/>
    </location>
</feature>
<dbReference type="PANTHER" id="PTHR45708">
    <property type="entry name" value="ENDOCHITINASE"/>
    <property type="match status" value="1"/>
</dbReference>
<dbReference type="InterPro" id="IPR003610">
    <property type="entry name" value="CBM5/12"/>
</dbReference>